<feature type="transmembrane region" description="Helical" evidence="2">
    <location>
        <begin position="404"/>
        <end position="428"/>
    </location>
</feature>
<dbReference type="GeneID" id="90767226"/>
<evidence type="ECO:0000256" key="2">
    <source>
        <dbReference type="SAM" id="Phobius"/>
    </source>
</evidence>
<dbReference type="PANTHER" id="PTHR11328">
    <property type="entry name" value="MAJOR FACILITATOR SUPERFAMILY DOMAIN-CONTAINING PROTEIN"/>
    <property type="match status" value="1"/>
</dbReference>
<keyword evidence="2" id="KW-0812">Transmembrane</keyword>
<dbReference type="Gene3D" id="1.20.1250.20">
    <property type="entry name" value="MFS general substrate transporter like domains"/>
    <property type="match status" value="2"/>
</dbReference>
<keyword evidence="2" id="KW-1133">Transmembrane helix</keyword>
<feature type="transmembrane region" description="Helical" evidence="2">
    <location>
        <begin position="114"/>
        <end position="136"/>
    </location>
</feature>
<feature type="transmembrane region" description="Helical" evidence="2">
    <location>
        <begin position="89"/>
        <end position="108"/>
    </location>
</feature>
<keyword evidence="4" id="KW-1185">Reference proteome</keyword>
<dbReference type="InterPro" id="IPR039672">
    <property type="entry name" value="MFS_2"/>
</dbReference>
<dbReference type="SUPFAM" id="SSF103473">
    <property type="entry name" value="MFS general substrate transporter"/>
    <property type="match status" value="1"/>
</dbReference>
<feature type="transmembrane region" description="Helical" evidence="2">
    <location>
        <begin position="297"/>
        <end position="314"/>
    </location>
</feature>
<comment type="similarity">
    <text evidence="1">Belongs to the sodium:galactoside symporter (TC 2.A.2) family.</text>
</comment>
<dbReference type="GO" id="GO:0015293">
    <property type="term" value="F:symporter activity"/>
    <property type="evidence" value="ECO:0007669"/>
    <property type="project" value="InterPro"/>
</dbReference>
<proteinExistence type="inferred from homology"/>
<feature type="transmembrane region" description="Helical" evidence="2">
    <location>
        <begin position="157"/>
        <end position="175"/>
    </location>
</feature>
<dbReference type="EMBL" id="CP036532">
    <property type="protein sequence ID" value="QBK30540.1"/>
    <property type="molecule type" value="Genomic_DNA"/>
</dbReference>
<keyword evidence="2" id="KW-0472">Membrane</keyword>
<feature type="transmembrane region" description="Helical" evidence="2">
    <location>
        <begin position="21"/>
        <end position="43"/>
    </location>
</feature>
<dbReference type="Proteomes" id="UP000293719">
    <property type="component" value="Chromosome"/>
</dbReference>
<feature type="transmembrane region" description="Helical" evidence="2">
    <location>
        <begin position="320"/>
        <end position="340"/>
    </location>
</feature>
<accession>A0A4P6V292</accession>
<dbReference type="PANTHER" id="PTHR11328:SF24">
    <property type="entry name" value="MAJOR FACILITATOR SUPERFAMILY (MFS) PROFILE DOMAIN-CONTAINING PROTEIN"/>
    <property type="match status" value="1"/>
</dbReference>
<evidence type="ECO:0000256" key="1">
    <source>
        <dbReference type="ARBA" id="ARBA00009617"/>
    </source>
</evidence>
<organism evidence="3 4">
    <name type="scientific">Roseitalea porphyridii</name>
    <dbReference type="NCBI Taxonomy" id="1852022"/>
    <lineage>
        <taxon>Bacteria</taxon>
        <taxon>Pseudomonadati</taxon>
        <taxon>Pseudomonadota</taxon>
        <taxon>Alphaproteobacteria</taxon>
        <taxon>Hyphomicrobiales</taxon>
        <taxon>Ahrensiaceae</taxon>
        <taxon>Roseitalea</taxon>
    </lineage>
</organism>
<dbReference type="GO" id="GO:0008643">
    <property type="term" value="P:carbohydrate transport"/>
    <property type="evidence" value="ECO:0007669"/>
    <property type="project" value="InterPro"/>
</dbReference>
<evidence type="ECO:0000313" key="4">
    <source>
        <dbReference type="Proteomes" id="UP000293719"/>
    </source>
</evidence>
<dbReference type="InterPro" id="IPR036259">
    <property type="entry name" value="MFS_trans_sf"/>
</dbReference>
<dbReference type="GO" id="GO:0005886">
    <property type="term" value="C:plasma membrane"/>
    <property type="evidence" value="ECO:0007669"/>
    <property type="project" value="TreeGrafter"/>
</dbReference>
<reference evidence="3 4" key="1">
    <citation type="journal article" date="2017" name="Int. J. Syst. Evol. Microbiol.">
        <title>Roseitalea porphyridii gen. nov., sp. nov., isolated from a red alga, and reclassification of Hoeflea suaedae Chung et al. 2013 as Pseudohoeflea suaedae gen. nov., comb. nov.</title>
        <authorList>
            <person name="Hyeon J.W."/>
            <person name="Jeong S.E."/>
            <person name="Baek K."/>
            <person name="Jeon C.O."/>
        </authorList>
    </citation>
    <scope>NUCLEOTIDE SEQUENCE [LARGE SCALE GENOMIC DNA]</scope>
    <source>
        <strain evidence="3 4">MA7-20</strain>
    </source>
</reference>
<feature type="transmembrane region" description="Helical" evidence="2">
    <location>
        <begin position="232"/>
        <end position="257"/>
    </location>
</feature>
<dbReference type="AlphaFoldDB" id="A0A4P6V292"/>
<feature type="transmembrane region" description="Helical" evidence="2">
    <location>
        <begin position="181"/>
        <end position="206"/>
    </location>
</feature>
<sequence length="450" mass="47039">MRAPLPTASSDLPRLSRIIAYALPALPLAALTLPLYILLPAFYSGPVGLSLGATGAALLAVRLFDAFNDPFIGIVADRWRGKFGRRRRLFALALPICALAAFMLFWPPEGAGPLYLAGWGMALSLGYTAAIIPFYAWGAEMAGDYGARSTITGWREGLTLTGTLIAIALPFSLGFDDAAGFHGLALLGLIIAATLPVFGAVAVVAVPEPAEHTKAPVGWREGLRHLRENGPFLRLIVAFFVNGLANGIPATLFLFFVGDYLGATDLQGPLLFLYFACGVAGVPLAAFASKRIGKHRAWSLGMIAACIIFAPVPLLSEGDIAAFAVICAATGLLVGFDLAIPPAIQADVIDVDTAASGEQRSGVYFAAWSLATKLSLALAVGLAFPVLGWFGFETGGGPDQSATALTALAVIYSLVPVGLKLGAIALMWNFPLDASEQGALRRTIEAPARG</sequence>
<gene>
    <name evidence="3" type="ORF">E0E05_07955</name>
</gene>
<dbReference type="OrthoDB" id="181905at2"/>
<protein>
    <submittedName>
        <fullName evidence="3">MFS transporter</fullName>
    </submittedName>
</protein>
<evidence type="ECO:0000313" key="3">
    <source>
        <dbReference type="EMBL" id="QBK30540.1"/>
    </source>
</evidence>
<feature type="transmembrane region" description="Helical" evidence="2">
    <location>
        <begin position="49"/>
        <end position="68"/>
    </location>
</feature>
<feature type="transmembrane region" description="Helical" evidence="2">
    <location>
        <begin position="269"/>
        <end position="288"/>
    </location>
</feature>
<dbReference type="RefSeq" id="WP_131616230.1">
    <property type="nucleotide sequence ID" value="NZ_CP036532.1"/>
</dbReference>
<dbReference type="KEGG" id="rpod:E0E05_07955"/>
<name>A0A4P6V292_9HYPH</name>
<dbReference type="Pfam" id="PF13347">
    <property type="entry name" value="MFS_2"/>
    <property type="match status" value="1"/>
</dbReference>